<name>A0ABM9LLI9_9MYCO</name>
<organism evidence="1 2">
    <name type="scientific">[Mycobacterium] burgundiense</name>
    <dbReference type="NCBI Taxonomy" id="3064286"/>
    <lineage>
        <taxon>Bacteria</taxon>
        <taxon>Bacillati</taxon>
        <taxon>Actinomycetota</taxon>
        <taxon>Actinomycetes</taxon>
        <taxon>Mycobacteriales</taxon>
        <taxon>Mycobacteriaceae</taxon>
        <taxon>Mycolicibacterium</taxon>
    </lineage>
</organism>
<evidence type="ECO:0000313" key="1">
    <source>
        <dbReference type="EMBL" id="CAJ1501023.1"/>
    </source>
</evidence>
<reference evidence="1 2" key="1">
    <citation type="submission" date="2023-08" db="EMBL/GenBank/DDBJ databases">
        <authorList>
            <person name="Folkvardsen B D."/>
            <person name="Norman A."/>
        </authorList>
    </citation>
    <scope>NUCLEOTIDE SEQUENCE [LARGE SCALE GENOMIC DNA]</scope>
    <source>
        <strain evidence="1 2">Mu0053</strain>
    </source>
</reference>
<dbReference type="RefSeq" id="WP_308482019.1">
    <property type="nucleotide sequence ID" value="NZ_OY726397.1"/>
</dbReference>
<proteinExistence type="predicted"/>
<protein>
    <submittedName>
        <fullName evidence="1">Uncharacterized protein</fullName>
    </submittedName>
</protein>
<dbReference type="EMBL" id="OY726397">
    <property type="protein sequence ID" value="CAJ1501023.1"/>
    <property type="molecule type" value="Genomic_DNA"/>
</dbReference>
<dbReference type="Proteomes" id="UP001190465">
    <property type="component" value="Chromosome"/>
</dbReference>
<keyword evidence="2" id="KW-1185">Reference proteome</keyword>
<gene>
    <name evidence="1" type="ORF">MU0053_001821</name>
</gene>
<accession>A0ABM9LLI9</accession>
<sequence>MRDVEAIDGDLRLLAAVGRHAAEYGGKRSIALVDAILDERLETTENR</sequence>
<evidence type="ECO:0000313" key="2">
    <source>
        <dbReference type="Proteomes" id="UP001190465"/>
    </source>
</evidence>